<dbReference type="GO" id="GO:0009116">
    <property type="term" value="P:nucleoside metabolic process"/>
    <property type="evidence" value="ECO:0007669"/>
    <property type="project" value="InterPro"/>
</dbReference>
<evidence type="ECO:0000313" key="8">
    <source>
        <dbReference type="Proteomes" id="UP001365542"/>
    </source>
</evidence>
<dbReference type="InterPro" id="IPR035994">
    <property type="entry name" value="Nucleoside_phosphorylase_sf"/>
</dbReference>
<dbReference type="EMBL" id="JAVHJO010000012">
    <property type="protein sequence ID" value="KAK6531923.1"/>
    <property type="molecule type" value="Genomic_DNA"/>
</dbReference>
<evidence type="ECO:0000256" key="3">
    <source>
        <dbReference type="SAM" id="MobiDB-lite"/>
    </source>
</evidence>
<dbReference type="Gene3D" id="3.40.50.1580">
    <property type="entry name" value="Nucleoside phosphorylase domain"/>
    <property type="match status" value="1"/>
</dbReference>
<dbReference type="Proteomes" id="UP001365542">
    <property type="component" value="Unassembled WGS sequence"/>
</dbReference>
<feature type="repeat" description="ANK" evidence="2">
    <location>
        <begin position="945"/>
        <end position="977"/>
    </location>
</feature>
<feature type="domain" description="Nucleoside phosphorylase" evidence="4">
    <location>
        <begin position="9"/>
        <end position="280"/>
    </location>
</feature>
<dbReference type="Pfam" id="PF12796">
    <property type="entry name" value="Ank_2"/>
    <property type="match status" value="2"/>
</dbReference>
<feature type="domain" description="Nephrocystin 3-like N-terminal" evidence="6">
    <location>
        <begin position="370"/>
        <end position="530"/>
    </location>
</feature>
<dbReference type="AlphaFoldDB" id="A0AAV9X6L8"/>
<dbReference type="SMART" id="SM00248">
    <property type="entry name" value="ANK"/>
    <property type="match status" value="8"/>
</dbReference>
<dbReference type="SUPFAM" id="SSF52540">
    <property type="entry name" value="P-loop containing nucleoside triphosphate hydrolases"/>
    <property type="match status" value="1"/>
</dbReference>
<feature type="domain" description="GPI inositol-deacylase winged helix" evidence="5">
    <location>
        <begin position="644"/>
        <end position="734"/>
    </location>
</feature>
<gene>
    <name evidence="7" type="ORF">TWF694_003087</name>
</gene>
<dbReference type="InterPro" id="IPR002110">
    <property type="entry name" value="Ankyrin_rpt"/>
</dbReference>
<comment type="caution">
    <text evidence="7">The sequence shown here is derived from an EMBL/GenBank/DDBJ whole genome shotgun (WGS) entry which is preliminary data.</text>
</comment>
<dbReference type="Pfam" id="PF00023">
    <property type="entry name" value="Ank"/>
    <property type="match status" value="2"/>
</dbReference>
<dbReference type="SUPFAM" id="SSF48403">
    <property type="entry name" value="Ankyrin repeat"/>
    <property type="match status" value="1"/>
</dbReference>
<reference evidence="7 8" key="1">
    <citation type="submission" date="2019-10" db="EMBL/GenBank/DDBJ databases">
        <authorList>
            <person name="Palmer J.M."/>
        </authorList>
    </citation>
    <scope>NUCLEOTIDE SEQUENCE [LARGE SCALE GENOMIC DNA]</scope>
    <source>
        <strain evidence="7 8">TWF694</strain>
    </source>
</reference>
<feature type="repeat" description="ANK" evidence="2">
    <location>
        <begin position="874"/>
        <end position="906"/>
    </location>
</feature>
<sequence>MPDPGDYTVGWICAISTEYVAAQTFLDEEHEGGPDCVSSNDDNVYTLGKIGKHNVVIATLPSGEYGTVSAAGVARDMLHTFPNIRVGLMVGIGGGCPSPNHDIRLGDVVVSASQDGKGAVFHYDFGKMIQGQPFHPTALLSEPPRLLRSATQQLQALYERKGHQIEQAINKVFEKSPRLQKKYKRPDKGSDKLYYPSVTQPPRVVDRPERTEDEDNPAIHYGRIASANKVIKDAAFRDSLAEEENILCFEMEAAGLMNHFPCLVIRGICDYSDSHKNKEWQGYAAMTAAAYAKDLLCQIPPNKVEAERKLVDIVSTVAGSVNEIRTNIQIAGDDVKELKSQTRQAKLNDWLSPPDPSINYEKSLVQRQRGTGSWLLDGDAFEGWKTQGRSSFLWIYGNSGSGKTILSSTIIENLSSYQPLYFFFDFSDAEKRTFENMIRALIKQLYYQGEENLLHLESLYSSHKNGNQQPSCQSLCETFFRIIEQTGETWIVLDALDECRKEERKELLLWMNEIQVNPKYRNVHLLVTSRWELDIESGVLEFSHINYTISIQSDIIANDISAYVRWRVREGDGLKRWRSTPKFQDKIEKVIEERAGGMFRWVVCQLDALEVCLDRRSLLAALKSLPTTMDDVYARTLTRIPEAYQENAIRILQFLAYSERPLKVEEIIDMTAVDIEGTPYFDPEHRMPDPSEILLYCSSLVIAVAAGEDSKGVNLQLAHFSVKEYLTSGRVQNDILQHFQELKAKASMANICLAYMLHLGTGISPSMLTKSYPFAEYCAMYWMTFAAVAEGQNQTDADENQKLRTFSQMLFDADRCLYLTYYNLYSPDFSRSNRGQTGKKTVSALYYASLGGLVNTVDCLLSQGADVNAQGNGYHGNALQAASAEGHSKVVELLLSKGADVNAQSGKVYDNALQSAAERGHYRVVELLVDNGADINAPGFKTMWSTGSALQAASAYNRERVVELLLSKGADTNIQSGRYGNALQAALQNGHDRVAEMLVGNGANVNAKGGKYGHALYTASHKNRYELAKLLISKGADVNAHGGLFYDNALQAASIWGFDKIVELLLDNGADVNIQGGRHGTALQAAIKGRHNGVVELLLRRGAKSDLNAKNII</sequence>
<feature type="repeat" description="ANK" evidence="2">
    <location>
        <begin position="840"/>
        <end position="872"/>
    </location>
</feature>
<dbReference type="Pfam" id="PF22939">
    <property type="entry name" value="WHD_GPIID"/>
    <property type="match status" value="1"/>
</dbReference>
<evidence type="ECO:0000313" key="7">
    <source>
        <dbReference type="EMBL" id="KAK6531923.1"/>
    </source>
</evidence>
<dbReference type="InterPro" id="IPR027417">
    <property type="entry name" value="P-loop_NTPase"/>
</dbReference>
<evidence type="ECO:0000259" key="6">
    <source>
        <dbReference type="Pfam" id="PF24883"/>
    </source>
</evidence>
<evidence type="ECO:0000259" key="5">
    <source>
        <dbReference type="Pfam" id="PF22939"/>
    </source>
</evidence>
<feature type="repeat" description="ANK" evidence="2">
    <location>
        <begin position="1015"/>
        <end position="1043"/>
    </location>
</feature>
<dbReference type="Pfam" id="PF01048">
    <property type="entry name" value="PNP_UDP_1"/>
    <property type="match status" value="1"/>
</dbReference>
<dbReference type="Gene3D" id="3.40.50.300">
    <property type="entry name" value="P-loop containing nucleotide triphosphate hydrolases"/>
    <property type="match status" value="1"/>
</dbReference>
<dbReference type="InterPro" id="IPR053137">
    <property type="entry name" value="NLR-like"/>
</dbReference>
<evidence type="ECO:0000256" key="2">
    <source>
        <dbReference type="PROSITE-ProRule" id="PRU00023"/>
    </source>
</evidence>
<dbReference type="Pfam" id="PF24883">
    <property type="entry name" value="NPHP3_N"/>
    <property type="match status" value="1"/>
</dbReference>
<dbReference type="PANTHER" id="PTHR46082:SF11">
    <property type="entry name" value="AAA+ ATPASE DOMAIN-CONTAINING PROTEIN-RELATED"/>
    <property type="match status" value="1"/>
</dbReference>
<dbReference type="InterPro" id="IPR056884">
    <property type="entry name" value="NPHP3-like_N"/>
</dbReference>
<feature type="repeat" description="ANK" evidence="2">
    <location>
        <begin position="978"/>
        <end position="1010"/>
    </location>
</feature>
<evidence type="ECO:0000256" key="1">
    <source>
        <dbReference type="ARBA" id="ARBA00022737"/>
    </source>
</evidence>
<keyword evidence="2" id="KW-0040">ANK repeat</keyword>
<protein>
    <submittedName>
        <fullName evidence="7">Uncharacterized protein</fullName>
    </submittedName>
</protein>
<feature type="region of interest" description="Disordered" evidence="3">
    <location>
        <begin position="180"/>
        <end position="215"/>
    </location>
</feature>
<name>A0AAV9X6L8_9PEZI</name>
<evidence type="ECO:0000259" key="4">
    <source>
        <dbReference type="Pfam" id="PF01048"/>
    </source>
</evidence>
<dbReference type="InterPro" id="IPR000845">
    <property type="entry name" value="Nucleoside_phosphorylase_d"/>
</dbReference>
<keyword evidence="8" id="KW-1185">Reference proteome</keyword>
<dbReference type="InterPro" id="IPR036770">
    <property type="entry name" value="Ankyrin_rpt-contain_sf"/>
</dbReference>
<dbReference type="Gene3D" id="1.25.40.20">
    <property type="entry name" value="Ankyrin repeat-containing domain"/>
    <property type="match status" value="2"/>
</dbReference>
<keyword evidence="1" id="KW-0677">Repeat</keyword>
<proteinExistence type="predicted"/>
<organism evidence="7 8">
    <name type="scientific">Orbilia ellipsospora</name>
    <dbReference type="NCBI Taxonomy" id="2528407"/>
    <lineage>
        <taxon>Eukaryota</taxon>
        <taxon>Fungi</taxon>
        <taxon>Dikarya</taxon>
        <taxon>Ascomycota</taxon>
        <taxon>Pezizomycotina</taxon>
        <taxon>Orbiliomycetes</taxon>
        <taxon>Orbiliales</taxon>
        <taxon>Orbiliaceae</taxon>
        <taxon>Orbilia</taxon>
    </lineage>
</organism>
<dbReference type="SUPFAM" id="SSF53167">
    <property type="entry name" value="Purine and uridine phosphorylases"/>
    <property type="match status" value="1"/>
</dbReference>
<feature type="repeat" description="ANK" evidence="2">
    <location>
        <begin position="908"/>
        <end position="940"/>
    </location>
</feature>
<feature type="repeat" description="ANK" evidence="2">
    <location>
        <begin position="1045"/>
        <end position="1077"/>
    </location>
</feature>
<dbReference type="GO" id="GO:0003824">
    <property type="term" value="F:catalytic activity"/>
    <property type="evidence" value="ECO:0007669"/>
    <property type="project" value="InterPro"/>
</dbReference>
<dbReference type="InterPro" id="IPR054471">
    <property type="entry name" value="GPIID_WHD"/>
</dbReference>
<dbReference type="PANTHER" id="PTHR46082">
    <property type="entry name" value="ATP/GTP-BINDING PROTEIN-RELATED"/>
    <property type="match status" value="1"/>
</dbReference>
<accession>A0AAV9X6L8</accession>
<dbReference type="PROSITE" id="PS50088">
    <property type="entry name" value="ANK_REPEAT"/>
    <property type="match status" value="7"/>
</dbReference>
<dbReference type="PROSITE" id="PS50297">
    <property type="entry name" value="ANK_REP_REGION"/>
    <property type="match status" value="3"/>
</dbReference>